<evidence type="ECO:0000256" key="1">
    <source>
        <dbReference type="SAM" id="MobiDB-lite"/>
    </source>
</evidence>
<dbReference type="PANTHER" id="PTHR48079">
    <property type="entry name" value="PROTEIN YEEZ"/>
    <property type="match status" value="1"/>
</dbReference>
<dbReference type="PANTHER" id="PTHR48079:SF6">
    <property type="entry name" value="NAD(P)-BINDING DOMAIN-CONTAINING PROTEIN-RELATED"/>
    <property type="match status" value="1"/>
</dbReference>
<name>A0AAU3IAR9_9ACTN</name>
<dbReference type="Gene3D" id="3.40.50.720">
    <property type="entry name" value="NAD(P)-binding Rossmann-like Domain"/>
    <property type="match status" value="1"/>
</dbReference>
<dbReference type="GO" id="GO:0005737">
    <property type="term" value="C:cytoplasm"/>
    <property type="evidence" value="ECO:0007669"/>
    <property type="project" value="TreeGrafter"/>
</dbReference>
<dbReference type="InterPro" id="IPR001509">
    <property type="entry name" value="Epimerase_deHydtase"/>
</dbReference>
<organism evidence="3">
    <name type="scientific">Streptomyces sp. NBC_01393</name>
    <dbReference type="NCBI Taxonomy" id="2903851"/>
    <lineage>
        <taxon>Bacteria</taxon>
        <taxon>Bacillati</taxon>
        <taxon>Actinomycetota</taxon>
        <taxon>Actinomycetes</taxon>
        <taxon>Kitasatosporales</taxon>
        <taxon>Streptomycetaceae</taxon>
        <taxon>Streptomyces</taxon>
    </lineage>
</organism>
<gene>
    <name evidence="3" type="ORF">OG699_40600</name>
</gene>
<feature type="region of interest" description="Disordered" evidence="1">
    <location>
        <begin position="120"/>
        <end position="143"/>
    </location>
</feature>
<dbReference type="CDD" id="cd05262">
    <property type="entry name" value="SDR_a7"/>
    <property type="match status" value="1"/>
</dbReference>
<sequence>MRVFVTGASGWIGSALVPELIGAGHQVVGLARSDASAAALKKAGANTVSGTLDDLDVLREAAEASDGVIHLAFKHDLAFSGGFQDAADADRRTVELFGESLAGSGRPLLIASGLIGVASGRPSTEADGRTPDDQSAHLPGGPRTRMGTAHVALALADRNIRSSVVRLPPTVHGEGDNGFMAALIGIARDKGVAGYIGDGTQRWPATHRGDAARLFRLALEGAPAGSVLHASAEDGVPIRSVAEVIGRHLDVPTRSVPAEEAAEHFTWLSGFLGLDSPASSERTRDLLDWHPTEPGLIEDLDKGHYFRADGQ</sequence>
<evidence type="ECO:0000313" key="3">
    <source>
        <dbReference type="EMBL" id="WTZ13733.1"/>
    </source>
</evidence>
<dbReference type="EMBL" id="CP109546">
    <property type="protein sequence ID" value="WTZ13733.1"/>
    <property type="molecule type" value="Genomic_DNA"/>
</dbReference>
<evidence type="ECO:0000259" key="2">
    <source>
        <dbReference type="Pfam" id="PF01370"/>
    </source>
</evidence>
<dbReference type="AlphaFoldDB" id="A0AAU3IAR9"/>
<dbReference type="InterPro" id="IPR051783">
    <property type="entry name" value="NAD(P)-dependent_oxidoreduct"/>
</dbReference>
<feature type="domain" description="NAD-dependent epimerase/dehydratase" evidence="2">
    <location>
        <begin position="3"/>
        <end position="221"/>
    </location>
</feature>
<dbReference type="GO" id="GO:0004029">
    <property type="term" value="F:aldehyde dehydrogenase (NAD+) activity"/>
    <property type="evidence" value="ECO:0007669"/>
    <property type="project" value="TreeGrafter"/>
</dbReference>
<proteinExistence type="predicted"/>
<reference evidence="3" key="1">
    <citation type="submission" date="2022-10" db="EMBL/GenBank/DDBJ databases">
        <title>The complete genomes of actinobacterial strains from the NBC collection.</title>
        <authorList>
            <person name="Joergensen T.S."/>
            <person name="Alvarez Arevalo M."/>
            <person name="Sterndorff E.B."/>
            <person name="Faurdal D."/>
            <person name="Vuksanovic O."/>
            <person name="Mourched A.-S."/>
            <person name="Charusanti P."/>
            <person name="Shaw S."/>
            <person name="Blin K."/>
            <person name="Weber T."/>
        </authorList>
    </citation>
    <scope>NUCLEOTIDE SEQUENCE</scope>
    <source>
        <strain evidence="3">NBC_01393</strain>
    </source>
</reference>
<feature type="compositionally biased region" description="Basic and acidic residues" evidence="1">
    <location>
        <begin position="124"/>
        <end position="135"/>
    </location>
</feature>
<accession>A0AAU3IAR9</accession>
<protein>
    <submittedName>
        <fullName evidence="3">SDR family oxidoreductase</fullName>
    </submittedName>
</protein>
<dbReference type="Pfam" id="PF01370">
    <property type="entry name" value="Epimerase"/>
    <property type="match status" value="1"/>
</dbReference>
<dbReference type="SUPFAM" id="SSF51735">
    <property type="entry name" value="NAD(P)-binding Rossmann-fold domains"/>
    <property type="match status" value="1"/>
</dbReference>
<dbReference type="InterPro" id="IPR036291">
    <property type="entry name" value="NAD(P)-bd_dom_sf"/>
</dbReference>